<sequence>MNISINGQRVNVPQLMAAAKKDNKKSITISTEDYTAKSTTEQSKKYYCSYGKHGYNNSHNTAQCRLRKKIADNPTHPANPIQKMFRQEVARLAKKEVDAVKAEEARKRKEKGKAVSLAGYSNGELKEEFEELKEKLEAFKKEMERRGIR</sequence>
<keyword evidence="1" id="KW-0175">Coiled coil</keyword>
<feature type="coiled-coil region" evidence="1">
    <location>
        <begin position="90"/>
        <end position="149"/>
    </location>
</feature>
<organism evidence="2 3">
    <name type="scientific">Aureobasidium melanogenum</name>
    <name type="common">Aureobasidium pullulans var. melanogenum</name>
    <dbReference type="NCBI Taxonomy" id="46634"/>
    <lineage>
        <taxon>Eukaryota</taxon>
        <taxon>Fungi</taxon>
        <taxon>Dikarya</taxon>
        <taxon>Ascomycota</taxon>
        <taxon>Pezizomycotina</taxon>
        <taxon>Dothideomycetes</taxon>
        <taxon>Dothideomycetidae</taxon>
        <taxon>Dothideales</taxon>
        <taxon>Saccotheciaceae</taxon>
        <taxon>Aureobasidium</taxon>
    </lineage>
</organism>
<proteinExistence type="predicted"/>
<feature type="non-terminal residue" evidence="2">
    <location>
        <position position="149"/>
    </location>
</feature>
<protein>
    <submittedName>
        <fullName evidence="2">Uncharacterized protein</fullName>
    </submittedName>
</protein>
<evidence type="ECO:0000256" key="1">
    <source>
        <dbReference type="SAM" id="Coils"/>
    </source>
</evidence>
<gene>
    <name evidence="2" type="ORF">KCU76_g14402</name>
</gene>
<dbReference type="Proteomes" id="UP000779574">
    <property type="component" value="Unassembled WGS sequence"/>
</dbReference>
<reference evidence="2" key="2">
    <citation type="submission" date="2021-08" db="EMBL/GenBank/DDBJ databases">
        <authorList>
            <person name="Gostincar C."/>
            <person name="Sun X."/>
            <person name="Song Z."/>
            <person name="Gunde-Cimerman N."/>
        </authorList>
    </citation>
    <scope>NUCLEOTIDE SEQUENCE</scope>
    <source>
        <strain evidence="2">EXF-9911</strain>
    </source>
</reference>
<evidence type="ECO:0000313" key="3">
    <source>
        <dbReference type="Proteomes" id="UP000779574"/>
    </source>
</evidence>
<evidence type="ECO:0000313" key="2">
    <source>
        <dbReference type="EMBL" id="KAG9681583.1"/>
    </source>
</evidence>
<accession>A0A9P8E6F3</accession>
<name>A0A9P8E6F3_AURME</name>
<dbReference type="AlphaFoldDB" id="A0A9P8E6F3"/>
<dbReference type="EMBL" id="JAHFXF010000867">
    <property type="protein sequence ID" value="KAG9681583.1"/>
    <property type="molecule type" value="Genomic_DNA"/>
</dbReference>
<comment type="caution">
    <text evidence="2">The sequence shown here is derived from an EMBL/GenBank/DDBJ whole genome shotgun (WGS) entry which is preliminary data.</text>
</comment>
<reference evidence="2" key="1">
    <citation type="journal article" date="2021" name="J Fungi (Basel)">
        <title>Virulence traits and population genomics of the black yeast Aureobasidium melanogenum.</title>
        <authorList>
            <person name="Cernosa A."/>
            <person name="Sun X."/>
            <person name="Gostincar C."/>
            <person name="Fang C."/>
            <person name="Gunde-Cimerman N."/>
            <person name="Song Z."/>
        </authorList>
    </citation>
    <scope>NUCLEOTIDE SEQUENCE</scope>
    <source>
        <strain evidence="2">EXF-9911</strain>
    </source>
</reference>